<dbReference type="EMBL" id="LN679110">
    <property type="protein sequence ID" value="CEL53067.1"/>
    <property type="molecule type" value="Genomic_DNA"/>
</dbReference>
<name>A0A0B7FA46_THACB</name>
<sequence length="174" mass="19332">MDRFPTGHTTQEDEAVQDICQVRDPQLALARAILITNNYCMGQDGFPGASNMTISSAQHDTTRIRDWLSSFDIEPTLYDDEIGTHQATARNIRKVLKAQRTTPTFIYLSGHSSTFNGESAYLASDCVKRNHFDTEKMMSASEINSLLTAQSTSAPLVLVTDVEKFDCIVFNIAC</sequence>
<evidence type="ECO:0000313" key="1">
    <source>
        <dbReference type="EMBL" id="CEL53067.1"/>
    </source>
</evidence>
<dbReference type="OrthoDB" id="3149095at2759"/>
<proteinExistence type="predicted"/>
<evidence type="ECO:0000313" key="2">
    <source>
        <dbReference type="Proteomes" id="UP000059188"/>
    </source>
</evidence>
<dbReference type="AlphaFoldDB" id="A0A0B7FA46"/>
<accession>A0A0B7FA46</accession>
<reference evidence="1 2" key="1">
    <citation type="submission" date="2014-11" db="EMBL/GenBank/DDBJ databases">
        <authorList>
            <person name="Wibberg Daniel"/>
        </authorList>
    </citation>
    <scope>NUCLEOTIDE SEQUENCE [LARGE SCALE GENOMIC DNA]</scope>
    <source>
        <strain evidence="1">Rhizoctonia solani AG1-IB 7/3/14</strain>
    </source>
</reference>
<protein>
    <recommendedName>
        <fullName evidence="3">Caspase domain-containing protein</fullName>
    </recommendedName>
</protein>
<keyword evidence="2" id="KW-1185">Reference proteome</keyword>
<gene>
    <name evidence="1" type="ORF">RSOLAG1IB_06135</name>
</gene>
<dbReference type="Proteomes" id="UP000059188">
    <property type="component" value="Unassembled WGS sequence"/>
</dbReference>
<evidence type="ECO:0008006" key="3">
    <source>
        <dbReference type="Google" id="ProtNLM"/>
    </source>
</evidence>
<organism evidence="1 2">
    <name type="scientific">Thanatephorus cucumeris (strain AG1-IB / isolate 7/3/14)</name>
    <name type="common">Lettuce bottom rot fungus</name>
    <name type="synonym">Rhizoctonia solani</name>
    <dbReference type="NCBI Taxonomy" id="1108050"/>
    <lineage>
        <taxon>Eukaryota</taxon>
        <taxon>Fungi</taxon>
        <taxon>Dikarya</taxon>
        <taxon>Basidiomycota</taxon>
        <taxon>Agaricomycotina</taxon>
        <taxon>Agaricomycetes</taxon>
        <taxon>Cantharellales</taxon>
        <taxon>Ceratobasidiaceae</taxon>
        <taxon>Rhizoctonia</taxon>
        <taxon>Rhizoctonia solani AG-1</taxon>
    </lineage>
</organism>